<dbReference type="InterPro" id="IPR036196">
    <property type="entry name" value="Ptyr_pPase_sf"/>
</dbReference>
<proteinExistence type="inferred from homology"/>
<protein>
    <recommendedName>
        <fullName evidence="2">protein-tyrosine-phosphatase</fullName>
        <ecNumber evidence="2">3.1.3.48</ecNumber>
    </recommendedName>
</protein>
<sequence length="156" mass="17147">MKTINSVLFVCMGNICRSPTAEVVFRKKAQQANLSVIIDSAGTIAYHQGNLPDPRSVKAGTARGFDFSGIRARQVTDEDFVKFDLILAADHANMADLRQRCPVDLQYKLQLMLSFGDCGVEEVPDPYYGGNQGFDKVLDLLENSLSALTRQLTANS</sequence>
<dbReference type="SUPFAM" id="SSF52788">
    <property type="entry name" value="Phosphotyrosine protein phosphatases I"/>
    <property type="match status" value="1"/>
</dbReference>
<dbReference type="PANTHER" id="PTHR11717">
    <property type="entry name" value="LOW MOLECULAR WEIGHT PROTEIN TYROSINE PHOSPHATASE"/>
    <property type="match status" value="1"/>
</dbReference>
<accession>A0A6G9QKD6</accession>
<evidence type="ECO:0000256" key="3">
    <source>
        <dbReference type="ARBA" id="ARBA00022801"/>
    </source>
</evidence>
<gene>
    <name evidence="7" type="ORF">HBH39_07350</name>
</gene>
<dbReference type="InterPro" id="IPR017867">
    <property type="entry name" value="Tyr_phospatase_low_mol_wt"/>
</dbReference>
<feature type="domain" description="Phosphotyrosine protein phosphatase I" evidence="6">
    <location>
        <begin position="5"/>
        <end position="151"/>
    </location>
</feature>
<dbReference type="Pfam" id="PF01451">
    <property type="entry name" value="LMWPc"/>
    <property type="match status" value="1"/>
</dbReference>
<reference evidence="7 8" key="1">
    <citation type="submission" date="2020-03" db="EMBL/GenBank/DDBJ databases">
        <title>Complete genome sequence of Shewanella sp.</title>
        <authorList>
            <person name="Kim Y.-S."/>
            <person name="Kim S.-J."/>
            <person name="Jung H.-K."/>
            <person name="Kim K.-H."/>
        </authorList>
    </citation>
    <scope>NUCLEOTIDE SEQUENCE [LARGE SCALE GENOMIC DNA]</scope>
    <source>
        <strain evidence="7 8">PN3F2</strain>
    </source>
</reference>
<dbReference type="PRINTS" id="PR00719">
    <property type="entry name" value="LMWPTPASE"/>
</dbReference>
<dbReference type="FunFam" id="3.40.50.2300:FF:000113">
    <property type="entry name" value="Low molecular weight protein-tyrosine-phosphatase"/>
    <property type="match status" value="1"/>
</dbReference>
<dbReference type="EMBL" id="CP050313">
    <property type="protein sequence ID" value="QIR14321.1"/>
    <property type="molecule type" value="Genomic_DNA"/>
</dbReference>
<evidence type="ECO:0000256" key="4">
    <source>
        <dbReference type="ARBA" id="ARBA00022912"/>
    </source>
</evidence>
<dbReference type="InterPro" id="IPR050438">
    <property type="entry name" value="LMW_PTPase"/>
</dbReference>
<comment type="similarity">
    <text evidence="1">Belongs to the low molecular weight phosphotyrosine protein phosphatase family.</text>
</comment>
<dbReference type="EC" id="3.1.3.48" evidence="2"/>
<evidence type="ECO:0000313" key="7">
    <source>
        <dbReference type="EMBL" id="QIR14321.1"/>
    </source>
</evidence>
<keyword evidence="4" id="KW-0904">Protein phosphatase</keyword>
<keyword evidence="8" id="KW-1185">Reference proteome</keyword>
<dbReference type="CDD" id="cd16343">
    <property type="entry name" value="LMWPTP"/>
    <property type="match status" value="1"/>
</dbReference>
<organism evidence="7 8">
    <name type="scientific">Shewanella aestuarii</name>
    <dbReference type="NCBI Taxonomy" id="1028752"/>
    <lineage>
        <taxon>Bacteria</taxon>
        <taxon>Pseudomonadati</taxon>
        <taxon>Pseudomonadota</taxon>
        <taxon>Gammaproteobacteria</taxon>
        <taxon>Alteromonadales</taxon>
        <taxon>Shewanellaceae</taxon>
        <taxon>Shewanella</taxon>
    </lineage>
</organism>
<evidence type="ECO:0000256" key="2">
    <source>
        <dbReference type="ARBA" id="ARBA00013064"/>
    </source>
</evidence>
<dbReference type="Proteomes" id="UP000502608">
    <property type="component" value="Chromosome"/>
</dbReference>
<dbReference type="RefSeq" id="WP_167676964.1">
    <property type="nucleotide sequence ID" value="NZ_CP050313.1"/>
</dbReference>
<feature type="active site" evidence="5">
    <location>
        <position position="17"/>
    </location>
</feature>
<evidence type="ECO:0000256" key="1">
    <source>
        <dbReference type="ARBA" id="ARBA00011063"/>
    </source>
</evidence>
<feature type="active site" description="Nucleophile" evidence="5">
    <location>
        <position position="11"/>
    </location>
</feature>
<dbReference type="KEGG" id="saes:HBH39_07350"/>
<name>A0A6G9QKD6_9GAMM</name>
<dbReference type="AlphaFoldDB" id="A0A6G9QKD6"/>
<evidence type="ECO:0000259" key="6">
    <source>
        <dbReference type="SMART" id="SM00226"/>
    </source>
</evidence>
<dbReference type="Gene3D" id="3.40.50.2300">
    <property type="match status" value="1"/>
</dbReference>
<dbReference type="GO" id="GO:0004725">
    <property type="term" value="F:protein tyrosine phosphatase activity"/>
    <property type="evidence" value="ECO:0007669"/>
    <property type="project" value="UniProtKB-EC"/>
</dbReference>
<evidence type="ECO:0000256" key="5">
    <source>
        <dbReference type="PIRSR" id="PIRSR617867-1"/>
    </source>
</evidence>
<dbReference type="PANTHER" id="PTHR11717:SF7">
    <property type="entry name" value="LOW MOLECULAR WEIGHT PHOSPHOTYROSINE PROTEIN PHOSPHATASE"/>
    <property type="match status" value="1"/>
</dbReference>
<keyword evidence="3" id="KW-0378">Hydrolase</keyword>
<dbReference type="SMART" id="SM00226">
    <property type="entry name" value="LMWPc"/>
    <property type="match status" value="1"/>
</dbReference>
<evidence type="ECO:0000313" key="8">
    <source>
        <dbReference type="Proteomes" id="UP000502608"/>
    </source>
</evidence>
<dbReference type="InterPro" id="IPR023485">
    <property type="entry name" value="Ptyr_pPase"/>
</dbReference>
<feature type="active site" description="Proton donor" evidence="5">
    <location>
        <position position="125"/>
    </location>
</feature>